<dbReference type="PANTHER" id="PTHR48098">
    <property type="entry name" value="ENTEROCHELIN ESTERASE-RELATED"/>
    <property type="match status" value="1"/>
</dbReference>
<dbReference type="AlphaFoldDB" id="F6EM53"/>
<sequence length="358" mass="38225">MSYTSTTIPTHPYFTHQGEVFMRRTTFRRKLVTTLAAAALVAAPMTLTASVATAQTSGAYVTSTVQEGPRKLTVNVYSPSMNKTIPVEVMTPADNSVPRPTFYLLNGAGGGEDSATWSLRTDADEFFADKNVNVITPIGGMLSYYTDWERDDPELGRHKWTTFITQELPPVIDAALGANGVNAIAGLSTSATSVLNLAIARPGLFKAVGSYSGCAQTSDPLGQAYIRTVVEGRGQADATNMWGPYDGPGWRANDPVLNAEKLRGTAIYVSNGTGLPGHHDVIDAPLVGGNPVTLANQIVVGGIIEAATIPCTVNLQARLASLDIPAHFNWRPTGTHSWGYWEDDLKDSWPMIAQAIGA</sequence>
<keyword evidence="6" id="KW-0012">Acyltransferase</keyword>
<dbReference type="EC" id="2.3.1.20" evidence="4"/>
<evidence type="ECO:0000256" key="8">
    <source>
        <dbReference type="ARBA" id="ARBA00048109"/>
    </source>
</evidence>
<evidence type="ECO:0000313" key="10">
    <source>
        <dbReference type="Proteomes" id="UP000009235"/>
    </source>
</evidence>
<dbReference type="EMBL" id="CP002786">
    <property type="protein sequence ID" value="AEF39259.1"/>
    <property type="molecule type" value="Genomic_DNA"/>
</dbReference>
<evidence type="ECO:0000256" key="4">
    <source>
        <dbReference type="ARBA" id="ARBA00013244"/>
    </source>
</evidence>
<organism evidence="9 10">
    <name type="scientific">Hoyosella subflava (strain DSM 45089 / JCM 17490 / NBRC 109087 / DQS3-9A1)</name>
    <name type="common">Amycolicicoccus subflavus</name>
    <dbReference type="NCBI Taxonomy" id="443218"/>
    <lineage>
        <taxon>Bacteria</taxon>
        <taxon>Bacillati</taxon>
        <taxon>Actinomycetota</taxon>
        <taxon>Actinomycetes</taxon>
        <taxon>Mycobacteriales</taxon>
        <taxon>Hoyosellaceae</taxon>
        <taxon>Hoyosella</taxon>
    </lineage>
</organism>
<accession>F6EM53</accession>
<dbReference type="SUPFAM" id="SSF53474">
    <property type="entry name" value="alpha/beta-Hydrolases"/>
    <property type="match status" value="1"/>
</dbReference>
<dbReference type="InterPro" id="IPR000801">
    <property type="entry name" value="Esterase-like"/>
</dbReference>
<gene>
    <name evidence="9" type="ordered locus">AS9A_0807</name>
</gene>
<comment type="catalytic activity">
    <reaction evidence="8">
        <text>an acyl-CoA + a 1,2-diacyl-sn-glycerol = a triacyl-sn-glycerol + CoA</text>
        <dbReference type="Rhea" id="RHEA:10868"/>
        <dbReference type="ChEBI" id="CHEBI:17815"/>
        <dbReference type="ChEBI" id="CHEBI:57287"/>
        <dbReference type="ChEBI" id="CHEBI:58342"/>
        <dbReference type="ChEBI" id="CHEBI:64615"/>
        <dbReference type="EC" id="2.3.1.20"/>
    </reaction>
</comment>
<dbReference type="STRING" id="443218.AS9A_0807"/>
<dbReference type="Gene3D" id="3.40.50.1820">
    <property type="entry name" value="alpha/beta hydrolase"/>
    <property type="match status" value="1"/>
</dbReference>
<dbReference type="GO" id="GO:0004144">
    <property type="term" value="F:diacylglycerol O-acyltransferase activity"/>
    <property type="evidence" value="ECO:0007669"/>
    <property type="project" value="UniProtKB-EC"/>
</dbReference>
<proteinExistence type="inferred from homology"/>
<keyword evidence="10" id="KW-1185">Reference proteome</keyword>
<evidence type="ECO:0000256" key="3">
    <source>
        <dbReference type="ARBA" id="ARBA00012820"/>
    </source>
</evidence>
<keyword evidence="5 9" id="KW-0808">Transferase</keyword>
<dbReference type="Pfam" id="PF00756">
    <property type="entry name" value="Esterase"/>
    <property type="match status" value="1"/>
</dbReference>
<evidence type="ECO:0000313" key="9">
    <source>
        <dbReference type="EMBL" id="AEF39259.1"/>
    </source>
</evidence>
<evidence type="ECO:0000256" key="7">
    <source>
        <dbReference type="ARBA" id="ARBA00032572"/>
    </source>
</evidence>
<comment type="similarity">
    <text evidence="2">Belongs to the mycobacterial A85 antigen family.</text>
</comment>
<dbReference type="eggNOG" id="COG0627">
    <property type="taxonomic scope" value="Bacteria"/>
</dbReference>
<dbReference type="PROSITE" id="PS51318">
    <property type="entry name" value="TAT"/>
    <property type="match status" value="1"/>
</dbReference>
<dbReference type="HOGENOM" id="CLU_026624_0_0_11"/>
<dbReference type="InterPro" id="IPR029058">
    <property type="entry name" value="AB_hydrolase_fold"/>
</dbReference>
<protein>
    <recommendedName>
        <fullName evidence="7">Acyl-CoA:diacylglycerol acyltransferase</fullName>
        <ecNumber evidence="3">2.3.1.122</ecNumber>
        <ecNumber evidence="4">2.3.1.20</ecNumber>
    </recommendedName>
</protein>
<dbReference type="PANTHER" id="PTHR48098:SF1">
    <property type="entry name" value="DIACYLGLYCEROL ACYLTRANSFERASE_MYCOLYLTRANSFERASE AG85A"/>
    <property type="match status" value="1"/>
</dbReference>
<dbReference type="InterPro" id="IPR050583">
    <property type="entry name" value="Mycobacterial_A85_antigen"/>
</dbReference>
<reference evidence="9 10" key="1">
    <citation type="journal article" date="2011" name="J. Bacteriol.">
        <title>Complete genome sequence of Amycolicicoccus subflavus DQS3-9A1T, an actinomycete isolated from crude oil-polluted soil.</title>
        <authorList>
            <person name="Cai M."/>
            <person name="Chen W.M."/>
            <person name="Nie Y."/>
            <person name="Chi C.Q."/>
            <person name="Wang Y.N."/>
            <person name="Tang Y.Q."/>
            <person name="Li G.Y."/>
            <person name="Wu X.L."/>
        </authorList>
    </citation>
    <scope>NUCLEOTIDE SEQUENCE [LARGE SCALE GENOMIC DNA]</scope>
    <source>
        <strain evidence="10">DSM 45089 / DQS3-9A1</strain>
    </source>
</reference>
<dbReference type="EC" id="2.3.1.122" evidence="3"/>
<dbReference type="KEGG" id="asd:AS9A_0807"/>
<dbReference type="GO" id="GO:0050348">
    <property type="term" value="F:trehalose O-mycolyltransferase activity"/>
    <property type="evidence" value="ECO:0007669"/>
    <property type="project" value="UniProtKB-EC"/>
</dbReference>
<evidence type="ECO:0000256" key="1">
    <source>
        <dbReference type="ARBA" id="ARBA00000697"/>
    </source>
</evidence>
<evidence type="ECO:0000256" key="6">
    <source>
        <dbReference type="ARBA" id="ARBA00023315"/>
    </source>
</evidence>
<dbReference type="Proteomes" id="UP000009235">
    <property type="component" value="Chromosome"/>
</dbReference>
<evidence type="ECO:0000256" key="5">
    <source>
        <dbReference type="ARBA" id="ARBA00022679"/>
    </source>
</evidence>
<evidence type="ECO:0000256" key="2">
    <source>
        <dbReference type="ARBA" id="ARBA00005874"/>
    </source>
</evidence>
<dbReference type="InterPro" id="IPR006311">
    <property type="entry name" value="TAT_signal"/>
</dbReference>
<comment type="catalytic activity">
    <reaction evidence="1">
        <text>2 alpha,alpha'-trehalose 6-mycolate = alpha,alpha'-trehalose 6,6'-bismycolate + alpha,alpha-trehalose</text>
        <dbReference type="Rhea" id="RHEA:23472"/>
        <dbReference type="ChEBI" id="CHEBI:16551"/>
        <dbReference type="ChEBI" id="CHEBI:18195"/>
        <dbReference type="ChEBI" id="CHEBI:18234"/>
        <dbReference type="EC" id="2.3.1.122"/>
    </reaction>
</comment>
<name>F6EM53_HOYSD</name>